<dbReference type="Proteomes" id="UP000284853">
    <property type="component" value="Unassembled WGS sequence"/>
</dbReference>
<accession>A0ABX9PQY0</accession>
<protein>
    <submittedName>
        <fullName evidence="2">Uncharacterized protein</fullName>
    </submittedName>
</protein>
<evidence type="ECO:0000313" key="3">
    <source>
        <dbReference type="Proteomes" id="UP000284853"/>
    </source>
</evidence>
<gene>
    <name evidence="2" type="ORF">CKQ54_00650</name>
</gene>
<feature type="transmembrane region" description="Helical" evidence="1">
    <location>
        <begin position="21"/>
        <end position="49"/>
    </location>
</feature>
<evidence type="ECO:0000256" key="1">
    <source>
        <dbReference type="SAM" id="Phobius"/>
    </source>
</evidence>
<reference evidence="2 3" key="1">
    <citation type="submission" date="2017-08" db="EMBL/GenBank/DDBJ databases">
        <title>Comparative genomics of bacteria isolated from necrotic lesions of AOD affected trees.</title>
        <authorList>
            <person name="Doonan J."/>
            <person name="Denman S."/>
            <person name="Mcdonald J.E."/>
        </authorList>
    </citation>
    <scope>NUCLEOTIDE SEQUENCE [LARGE SCALE GENOMIC DNA]</scope>
    <source>
        <strain evidence="2 3">CIP 105588</strain>
    </source>
</reference>
<sequence>MPKDGVFFKVINMILTATEKIVAFIIYYLFEFAFAPLMIFGPILCIIYIEPWPMKFVGIGAWLIFLYILYKVIDKITGREKRNN</sequence>
<dbReference type="EMBL" id="NSDJ01000001">
    <property type="protein sequence ID" value="RKF66989.1"/>
    <property type="molecule type" value="Genomic_DNA"/>
</dbReference>
<organism evidence="2 3">
    <name type="scientific">Rahnella variigena</name>
    <dbReference type="NCBI Taxonomy" id="574964"/>
    <lineage>
        <taxon>Bacteria</taxon>
        <taxon>Pseudomonadati</taxon>
        <taxon>Pseudomonadota</taxon>
        <taxon>Gammaproteobacteria</taxon>
        <taxon>Enterobacterales</taxon>
        <taxon>Yersiniaceae</taxon>
        <taxon>Rahnella</taxon>
    </lineage>
</organism>
<keyword evidence="1" id="KW-0812">Transmembrane</keyword>
<proteinExistence type="predicted"/>
<keyword evidence="1" id="KW-1133">Transmembrane helix</keyword>
<feature type="transmembrane region" description="Helical" evidence="1">
    <location>
        <begin position="55"/>
        <end position="73"/>
    </location>
</feature>
<comment type="caution">
    <text evidence="2">The sequence shown here is derived from an EMBL/GenBank/DDBJ whole genome shotgun (WGS) entry which is preliminary data.</text>
</comment>
<keyword evidence="3" id="KW-1185">Reference proteome</keyword>
<evidence type="ECO:0000313" key="2">
    <source>
        <dbReference type="EMBL" id="RKF66989.1"/>
    </source>
</evidence>
<keyword evidence="1" id="KW-0472">Membrane</keyword>
<name>A0ABX9PQY0_9GAMM</name>